<proteinExistence type="predicted"/>
<dbReference type="InParanoid" id="C3YNI1"/>
<dbReference type="InterPro" id="IPR059032">
    <property type="entry name" value="WHD_DDX60"/>
</dbReference>
<keyword evidence="2" id="KW-0347">Helicase</keyword>
<keyword evidence="2" id="KW-0547">Nucleotide-binding</keyword>
<evidence type="ECO:0000313" key="4">
    <source>
        <dbReference type="EMBL" id="EEN58287.1"/>
    </source>
</evidence>
<gene>
    <name evidence="4" type="ORF">BRAFLDRAFT_216549</name>
</gene>
<protein>
    <recommendedName>
        <fullName evidence="3">DDX60-like winged helix domain-containing protein</fullName>
    </recommendedName>
</protein>
<dbReference type="PANTHER" id="PTHR44533">
    <property type="entry name" value="DEAD/H RNA HELICASE, PUTATIVE-RELATED"/>
    <property type="match status" value="1"/>
</dbReference>
<evidence type="ECO:0000256" key="2">
    <source>
        <dbReference type="ARBA" id="ARBA00022806"/>
    </source>
</evidence>
<evidence type="ECO:0000259" key="3">
    <source>
        <dbReference type="Pfam" id="PF26076"/>
    </source>
</evidence>
<dbReference type="GO" id="GO:0004386">
    <property type="term" value="F:helicase activity"/>
    <property type="evidence" value="ECO:0007669"/>
    <property type="project" value="UniProtKB-KW"/>
</dbReference>
<keyword evidence="2" id="KW-0067">ATP-binding</keyword>
<feature type="domain" description="DDX60-like winged helix" evidence="3">
    <location>
        <begin position="37"/>
        <end position="119"/>
    </location>
</feature>
<accession>C3YNI1</accession>
<dbReference type="PANTHER" id="PTHR44533:SF4">
    <property type="entry name" value="DEAD_H RNA HELICASE, PUTATIVE-RELATED"/>
    <property type="match status" value="1"/>
</dbReference>
<sequence>MSGRAGRRGFDPVGNVVFFGLPRPKINRLLAANVPCLTGNYPLTSSLVLRLMLLTARGDDKTDAFNRALNLLKHPFLSHNKPHFQDQLQHHFLFSVQFLMRQGLLDLEGTPQGMAGLASHLHYHEPSNFVLVWLLQKGIFHKICVPKDDSSNEFSDEVLRRLVLILANLFGRQFLPAFYTPQTVKNMQRRKELSQSKLILEDLPELVSSSINEYNQQTRKLFHSYLCTVAEALAPRLGQETSLPASQIGKQKSYQVHDALLTKLQKSQIHYSVVSSFASLSGLDDDKLQEPNVSITLYTCLYMDRDSAPVFPLMKHDRRGRRLYLNSYALDFFKHQCYQAIIDDNGLRTGFAYQALKDFNMTIKSIHTALEQLGYEEDNVVRAFKQLRQKYNEAFCNAFSYEK</sequence>
<dbReference type="STRING" id="7739.C3YNI1"/>
<dbReference type="GO" id="GO:0016787">
    <property type="term" value="F:hydrolase activity"/>
    <property type="evidence" value="ECO:0007669"/>
    <property type="project" value="UniProtKB-KW"/>
</dbReference>
<dbReference type="eggNOG" id="KOG0949">
    <property type="taxonomic scope" value="Eukaryota"/>
</dbReference>
<dbReference type="EMBL" id="GG666533">
    <property type="protein sequence ID" value="EEN58287.1"/>
    <property type="molecule type" value="Genomic_DNA"/>
</dbReference>
<keyword evidence="1" id="KW-0378">Hydrolase</keyword>
<evidence type="ECO:0000256" key="1">
    <source>
        <dbReference type="ARBA" id="ARBA00022801"/>
    </source>
</evidence>
<name>C3YNI1_BRAFL</name>
<reference evidence="4" key="1">
    <citation type="journal article" date="2008" name="Nature">
        <title>The amphioxus genome and the evolution of the chordate karyotype.</title>
        <authorList>
            <consortium name="US DOE Joint Genome Institute (JGI-PGF)"/>
            <person name="Putnam N.H."/>
            <person name="Butts T."/>
            <person name="Ferrier D.E.K."/>
            <person name="Furlong R.F."/>
            <person name="Hellsten U."/>
            <person name="Kawashima T."/>
            <person name="Robinson-Rechavi M."/>
            <person name="Shoguchi E."/>
            <person name="Terry A."/>
            <person name="Yu J.-K."/>
            <person name="Benito-Gutierrez E.L."/>
            <person name="Dubchak I."/>
            <person name="Garcia-Fernandez J."/>
            <person name="Gibson-Brown J.J."/>
            <person name="Grigoriev I.V."/>
            <person name="Horton A.C."/>
            <person name="de Jong P.J."/>
            <person name="Jurka J."/>
            <person name="Kapitonov V.V."/>
            <person name="Kohara Y."/>
            <person name="Kuroki Y."/>
            <person name="Lindquist E."/>
            <person name="Lucas S."/>
            <person name="Osoegawa K."/>
            <person name="Pennacchio L.A."/>
            <person name="Salamov A.A."/>
            <person name="Satou Y."/>
            <person name="Sauka-Spengler T."/>
            <person name="Schmutz J."/>
            <person name="Shin-I T."/>
            <person name="Toyoda A."/>
            <person name="Bronner-Fraser M."/>
            <person name="Fujiyama A."/>
            <person name="Holland L.Z."/>
            <person name="Holland P.W.H."/>
            <person name="Satoh N."/>
            <person name="Rokhsar D.S."/>
        </authorList>
    </citation>
    <scope>NUCLEOTIDE SEQUENCE [LARGE SCALE GENOMIC DNA]</scope>
    <source>
        <strain evidence="4">S238N-H82</strain>
        <tissue evidence="4">Testes</tissue>
    </source>
</reference>
<dbReference type="Pfam" id="PF26076">
    <property type="entry name" value="WHD_DDX60"/>
    <property type="match status" value="1"/>
</dbReference>
<organism>
    <name type="scientific">Branchiostoma floridae</name>
    <name type="common">Florida lancelet</name>
    <name type="synonym">Amphioxus</name>
    <dbReference type="NCBI Taxonomy" id="7739"/>
    <lineage>
        <taxon>Eukaryota</taxon>
        <taxon>Metazoa</taxon>
        <taxon>Chordata</taxon>
        <taxon>Cephalochordata</taxon>
        <taxon>Leptocardii</taxon>
        <taxon>Amphioxiformes</taxon>
        <taxon>Branchiostomatidae</taxon>
        <taxon>Branchiostoma</taxon>
    </lineage>
</organism>
<dbReference type="AlphaFoldDB" id="C3YNI1"/>
<dbReference type="InterPro" id="IPR052431">
    <property type="entry name" value="SKI2_subfamily_helicases"/>
</dbReference>